<evidence type="ECO:0000313" key="2">
    <source>
        <dbReference type="Proteomes" id="UP001162131"/>
    </source>
</evidence>
<keyword evidence="2" id="KW-1185">Reference proteome</keyword>
<dbReference type="Proteomes" id="UP001162131">
    <property type="component" value="Unassembled WGS sequence"/>
</dbReference>
<comment type="caution">
    <text evidence="1">The sequence shown here is derived from an EMBL/GenBank/DDBJ whole genome shotgun (WGS) entry which is preliminary data.</text>
</comment>
<gene>
    <name evidence="1" type="ORF">BSTOLATCC_MIC12795</name>
</gene>
<dbReference type="AlphaFoldDB" id="A0AAU9IKK5"/>
<accession>A0AAU9IKK5</accession>
<organism evidence="1 2">
    <name type="scientific">Blepharisma stoltei</name>
    <dbReference type="NCBI Taxonomy" id="1481888"/>
    <lineage>
        <taxon>Eukaryota</taxon>
        <taxon>Sar</taxon>
        <taxon>Alveolata</taxon>
        <taxon>Ciliophora</taxon>
        <taxon>Postciliodesmatophora</taxon>
        <taxon>Heterotrichea</taxon>
        <taxon>Heterotrichida</taxon>
        <taxon>Blepharismidae</taxon>
        <taxon>Blepharisma</taxon>
    </lineage>
</organism>
<evidence type="ECO:0000313" key="1">
    <source>
        <dbReference type="EMBL" id="CAG9315017.1"/>
    </source>
</evidence>
<proteinExistence type="predicted"/>
<sequence>MFNVFSYDQKLKERTEKEKEIQKAYKLRQRNLKIRKKLNDNYDHRISQFIVSMVKNPIQINVYQKPLETAGRTTDPAKFKGHAHLILKGYQSERQRLANSMRHNQFLSSVPLNLLEKWRDRDEEKELNERMYFKPRTNLERVKDELMTRHIDIREIGDEYKNKPKPKLELKKSVSSEEEQKNEKIEELVGPKEIFASLHYKTYFKSVKSILTTRSLNSLSNSSPEFDPRIIKEIRKAMKPSDLKPQELPILAAECLKSCDVQKEPKEGFLRAGQGKLVGNPEISVYETYELLNRISK</sequence>
<protein>
    <submittedName>
        <fullName evidence="1">Uncharacterized protein</fullName>
    </submittedName>
</protein>
<reference evidence="1" key="1">
    <citation type="submission" date="2021-09" db="EMBL/GenBank/DDBJ databases">
        <authorList>
            <consortium name="AG Swart"/>
            <person name="Singh M."/>
            <person name="Singh A."/>
            <person name="Seah K."/>
            <person name="Emmerich C."/>
        </authorList>
    </citation>
    <scope>NUCLEOTIDE SEQUENCE</scope>
    <source>
        <strain evidence="1">ATCC30299</strain>
    </source>
</reference>
<name>A0AAU9IKK5_9CILI</name>
<dbReference type="EMBL" id="CAJZBQ010000013">
    <property type="protein sequence ID" value="CAG9315017.1"/>
    <property type="molecule type" value="Genomic_DNA"/>
</dbReference>